<evidence type="ECO:0000256" key="1">
    <source>
        <dbReference type="ARBA" id="ARBA00001936"/>
    </source>
</evidence>
<comment type="caution">
    <text evidence="15">The sequence shown here is derived from an EMBL/GenBank/DDBJ whole genome shotgun (WGS) entry which is preliminary data.</text>
</comment>
<organism evidence="15 16">
    <name type="scientific">Lithohypha guttulata</name>
    <dbReference type="NCBI Taxonomy" id="1690604"/>
    <lineage>
        <taxon>Eukaryota</taxon>
        <taxon>Fungi</taxon>
        <taxon>Dikarya</taxon>
        <taxon>Ascomycota</taxon>
        <taxon>Pezizomycotina</taxon>
        <taxon>Eurotiomycetes</taxon>
        <taxon>Chaetothyriomycetidae</taxon>
        <taxon>Chaetothyriales</taxon>
        <taxon>Trichomeriaceae</taxon>
        <taxon>Lithohypha</taxon>
    </lineage>
</organism>
<evidence type="ECO:0000256" key="5">
    <source>
        <dbReference type="ARBA" id="ARBA00006045"/>
    </source>
</evidence>
<sequence>MSSSGAIRIAVEGCGHGKLDTIYTSVQKSCEIKGWDGVDLVIIGGDFQAVRTHQDLNVTAMPHKYRRMGDFHDYYHGTKIAPYLTILIGGNHEASNHLFELYYGGWVAPNIYYLGAANVLQLGGLKIAALSGIWAGYDYRKPHFERLPYNDDTMRSIYHQRELDVRKLLAYRTQVDVGLSHDWPHEIWKHGDFQQLFRYKSMFRGDAEVGKLGSKAATYVLDRLRPPYWFSAHLHCKYVAYKSHDIVSEEKAQEALSQMSLQSTTNQAQLPIQMPKQEGDMVQQQVPQPNGRDASNDVAGTAHVYGISAWSNFSNTAQEEDAQIQEPEEGAHTEETAQNDRRTTAKYEFQETFKPVTIAEVDGALDRQSKPVSKIVPPIPQYDGTCFSTPKRRRNSSPSDEAQQPARPRISGQLDGSAPPTTMITNPDAIDVDLSDSEDDSSTKPILPKGTSQTSVQCFRHPASGRRLYQPYQKLISPARSSPKMGSIREMRSQETVGLRIEHSSSLSDASLVPFVLVPNKNADIGLEDSSKPVRNPDASEDTSLESAQEEDISSKQNHLVPKTDDAVRETSAISQAGQVPKQEQQPKATTDTSDVPEHLRAELEGRSSVFAAKEEVERTAALPFPEDITNKVTRFLALSKPEENRDREFLQLLEIVPSNTTINAAVLQRPLKLQYDPEWLAILRTFAPELQPGGSPDDRVPAHRGDTYYREKIVEEEEWIQKNVVDKQLLSVPENFVVTVENDQVQDQEPVDKNEMPREQTNPQTASFCELIEIENKFDFSEEDRDARMAAGAPASKGRGDGHRRGGRGGRGGGRGRGFGGRGRGGRGRGRGQW</sequence>
<dbReference type="InterPro" id="IPR029052">
    <property type="entry name" value="Metallo-depent_PP-like"/>
</dbReference>
<proteinExistence type="inferred from homology"/>
<accession>A0AAN7T0A2</accession>
<comment type="cofactor">
    <cofactor evidence="1">
        <name>Mn(2+)</name>
        <dbReference type="ChEBI" id="CHEBI:29035"/>
    </cofactor>
</comment>
<keyword evidence="9" id="KW-0862">Zinc</keyword>
<dbReference type="GO" id="GO:0046872">
    <property type="term" value="F:metal ion binding"/>
    <property type="evidence" value="ECO:0007669"/>
    <property type="project" value="UniProtKB-KW"/>
</dbReference>
<comment type="similarity">
    <text evidence="5">Belongs to the lariat debranching enzyme family.</text>
</comment>
<feature type="region of interest" description="Disordered" evidence="13">
    <location>
        <begin position="524"/>
        <end position="596"/>
    </location>
</feature>
<feature type="compositionally biased region" description="Polar residues" evidence="13">
    <location>
        <begin position="572"/>
        <end position="594"/>
    </location>
</feature>
<dbReference type="Pfam" id="PF00149">
    <property type="entry name" value="Metallophos"/>
    <property type="match status" value="1"/>
</dbReference>
<dbReference type="EMBL" id="JAVRRJ010000004">
    <property type="protein sequence ID" value="KAK5085789.1"/>
    <property type="molecule type" value="Genomic_DNA"/>
</dbReference>
<dbReference type="CDD" id="cd00844">
    <property type="entry name" value="MPP_Dbr1_N"/>
    <property type="match status" value="1"/>
</dbReference>
<dbReference type="GO" id="GO:0000398">
    <property type="term" value="P:mRNA splicing, via spliceosome"/>
    <property type="evidence" value="ECO:0007669"/>
    <property type="project" value="TreeGrafter"/>
</dbReference>
<keyword evidence="11" id="KW-0464">Manganese</keyword>
<dbReference type="SUPFAM" id="SSF56300">
    <property type="entry name" value="Metallo-dependent phosphatases"/>
    <property type="match status" value="1"/>
</dbReference>
<comment type="cofactor">
    <cofactor evidence="3">
        <name>Fe(2+)</name>
        <dbReference type="ChEBI" id="CHEBI:29033"/>
    </cofactor>
</comment>
<evidence type="ECO:0000256" key="7">
    <source>
        <dbReference type="ARBA" id="ARBA00022723"/>
    </source>
</evidence>
<dbReference type="AlphaFoldDB" id="A0AAN7T0A2"/>
<dbReference type="Pfam" id="PF05011">
    <property type="entry name" value="DBR1"/>
    <property type="match status" value="1"/>
</dbReference>
<evidence type="ECO:0000256" key="4">
    <source>
        <dbReference type="ARBA" id="ARBA00004123"/>
    </source>
</evidence>
<feature type="region of interest" description="Disordered" evidence="13">
    <location>
        <begin position="781"/>
        <end position="835"/>
    </location>
</feature>
<feature type="compositionally biased region" description="Acidic residues" evidence="13">
    <location>
        <begin position="318"/>
        <end position="328"/>
    </location>
</feature>
<dbReference type="Proteomes" id="UP001309876">
    <property type="component" value="Unassembled WGS sequence"/>
</dbReference>
<protein>
    <submittedName>
        <fullName evidence="15">Lariat debranching enzyme</fullName>
    </submittedName>
</protein>
<keyword evidence="10" id="KW-0408">Iron</keyword>
<comment type="cofactor">
    <cofactor evidence="2">
        <name>Zn(2+)</name>
        <dbReference type="ChEBI" id="CHEBI:29105"/>
    </cofactor>
</comment>
<dbReference type="InterPro" id="IPR004843">
    <property type="entry name" value="Calcineurin-like_PHP"/>
</dbReference>
<dbReference type="SMART" id="SM01124">
    <property type="entry name" value="DBR1"/>
    <property type="match status" value="1"/>
</dbReference>
<dbReference type="PANTHER" id="PTHR12849:SF0">
    <property type="entry name" value="LARIAT DEBRANCHING ENZYME"/>
    <property type="match status" value="1"/>
</dbReference>
<evidence type="ECO:0000313" key="15">
    <source>
        <dbReference type="EMBL" id="KAK5085789.1"/>
    </source>
</evidence>
<evidence type="ECO:0000256" key="11">
    <source>
        <dbReference type="ARBA" id="ARBA00023211"/>
    </source>
</evidence>
<dbReference type="InterPro" id="IPR007708">
    <property type="entry name" value="DBR1_C"/>
</dbReference>
<dbReference type="GO" id="GO:0008419">
    <property type="term" value="F:RNA lariat debranching enzyme activity"/>
    <property type="evidence" value="ECO:0007669"/>
    <property type="project" value="TreeGrafter"/>
</dbReference>
<evidence type="ECO:0000256" key="9">
    <source>
        <dbReference type="ARBA" id="ARBA00022833"/>
    </source>
</evidence>
<name>A0AAN7T0A2_9EURO</name>
<feature type="compositionally biased region" description="Acidic residues" evidence="13">
    <location>
        <begin position="539"/>
        <end position="552"/>
    </location>
</feature>
<evidence type="ECO:0000256" key="2">
    <source>
        <dbReference type="ARBA" id="ARBA00001947"/>
    </source>
</evidence>
<evidence type="ECO:0000256" key="6">
    <source>
        <dbReference type="ARBA" id="ARBA00022664"/>
    </source>
</evidence>
<keyword evidence="16" id="KW-1185">Reference proteome</keyword>
<dbReference type="InterPro" id="IPR041816">
    <property type="entry name" value="Dbr1_N"/>
</dbReference>
<feature type="compositionally biased region" description="Gly residues" evidence="13">
    <location>
        <begin position="810"/>
        <end position="824"/>
    </location>
</feature>
<keyword evidence="12" id="KW-0539">Nucleus</keyword>
<feature type="domain" description="Lariat debranching enzyme C-terminal" evidence="14">
    <location>
        <begin position="625"/>
        <end position="779"/>
    </location>
</feature>
<dbReference type="GO" id="GO:0005634">
    <property type="term" value="C:nucleus"/>
    <property type="evidence" value="ECO:0007669"/>
    <property type="project" value="UniProtKB-SubCell"/>
</dbReference>
<feature type="region of interest" description="Disordered" evidence="13">
    <location>
        <begin position="316"/>
        <end position="345"/>
    </location>
</feature>
<evidence type="ECO:0000256" key="13">
    <source>
        <dbReference type="SAM" id="MobiDB-lite"/>
    </source>
</evidence>
<keyword evidence="7" id="KW-0479">Metal-binding</keyword>
<evidence type="ECO:0000256" key="3">
    <source>
        <dbReference type="ARBA" id="ARBA00001954"/>
    </source>
</evidence>
<evidence type="ECO:0000256" key="12">
    <source>
        <dbReference type="ARBA" id="ARBA00023242"/>
    </source>
</evidence>
<dbReference type="PANTHER" id="PTHR12849">
    <property type="entry name" value="RNA LARIAT DEBRANCHING ENZYME"/>
    <property type="match status" value="1"/>
</dbReference>
<evidence type="ECO:0000256" key="10">
    <source>
        <dbReference type="ARBA" id="ARBA00023004"/>
    </source>
</evidence>
<feature type="region of interest" description="Disordered" evidence="13">
    <location>
        <begin position="744"/>
        <end position="764"/>
    </location>
</feature>
<reference evidence="15 16" key="1">
    <citation type="submission" date="2023-08" db="EMBL/GenBank/DDBJ databases">
        <title>Black Yeasts Isolated from many extreme environments.</title>
        <authorList>
            <person name="Coleine C."/>
            <person name="Stajich J.E."/>
            <person name="Selbmann L."/>
        </authorList>
    </citation>
    <scope>NUCLEOTIDE SEQUENCE [LARGE SCALE GENOMIC DNA]</scope>
    <source>
        <strain evidence="15 16">CCFEE 5910</strain>
    </source>
</reference>
<keyword evidence="8" id="KW-0378">Hydrolase</keyword>
<feature type="region of interest" description="Disordered" evidence="13">
    <location>
        <begin position="366"/>
        <end position="457"/>
    </location>
</feature>
<evidence type="ECO:0000256" key="8">
    <source>
        <dbReference type="ARBA" id="ARBA00022801"/>
    </source>
</evidence>
<evidence type="ECO:0000313" key="16">
    <source>
        <dbReference type="Proteomes" id="UP001309876"/>
    </source>
</evidence>
<feature type="compositionally biased region" description="Basic and acidic residues" evidence="13">
    <location>
        <begin position="329"/>
        <end position="345"/>
    </location>
</feature>
<evidence type="ECO:0000259" key="14">
    <source>
        <dbReference type="SMART" id="SM01124"/>
    </source>
</evidence>
<feature type="compositionally biased region" description="Basic residues" evidence="13">
    <location>
        <begin position="825"/>
        <end position="835"/>
    </location>
</feature>
<feature type="compositionally biased region" description="Acidic residues" evidence="13">
    <location>
        <begin position="430"/>
        <end position="440"/>
    </location>
</feature>
<keyword evidence="6" id="KW-0507">mRNA processing</keyword>
<gene>
    <name evidence="15" type="primary">DBR1</name>
    <name evidence="15" type="ORF">LTR05_005077</name>
</gene>
<comment type="subcellular location">
    <subcellularLocation>
        <location evidence="4">Nucleus</location>
    </subcellularLocation>
</comment>